<proteinExistence type="inferred from homology"/>
<dbReference type="GO" id="GO:0003735">
    <property type="term" value="F:structural constituent of ribosome"/>
    <property type="evidence" value="ECO:0007669"/>
    <property type="project" value="InterPro"/>
</dbReference>
<dbReference type="eggNOG" id="COG1841">
    <property type="taxonomic scope" value="Bacteria"/>
</dbReference>
<evidence type="ECO:0000256" key="5">
    <source>
        <dbReference type="HAMAP-Rule" id="MF_01371"/>
    </source>
</evidence>
<dbReference type="Proteomes" id="UP000029518">
    <property type="component" value="Chromosome"/>
</dbReference>
<dbReference type="STRING" id="160799.PBOR_32755"/>
<dbReference type="HAMAP" id="MF_01371_B">
    <property type="entry name" value="Ribosomal_uL30_B"/>
    <property type="match status" value="1"/>
</dbReference>
<sequence length="61" mass="6695">MAKLQITLVRSVIGRPETQRVTVKTLGLRKTNSSVVHNDTPAIRGMINKVSHLLSVTEIEG</sequence>
<dbReference type="CDD" id="cd01658">
    <property type="entry name" value="Ribosomal_L30"/>
    <property type="match status" value="1"/>
</dbReference>
<evidence type="ECO:0000313" key="7">
    <source>
        <dbReference type="Proteomes" id="UP000029518"/>
    </source>
</evidence>
<keyword evidence="3 5" id="KW-0689">Ribosomal protein</keyword>
<evidence type="ECO:0000256" key="3">
    <source>
        <dbReference type="ARBA" id="ARBA00022980"/>
    </source>
</evidence>
<dbReference type="EMBL" id="CP009285">
    <property type="protein sequence ID" value="AIQ61135.1"/>
    <property type="molecule type" value="Genomic_DNA"/>
</dbReference>
<keyword evidence="4 5" id="KW-0687">Ribonucleoprotein</keyword>
<dbReference type="RefSeq" id="WP_019908243.1">
    <property type="nucleotide sequence ID" value="NZ_CP009285.1"/>
</dbReference>
<evidence type="ECO:0000313" key="6">
    <source>
        <dbReference type="EMBL" id="AIQ61135.1"/>
    </source>
</evidence>
<comment type="subunit">
    <text evidence="2 5">Part of the 50S ribosomal subunit.</text>
</comment>
<gene>
    <name evidence="5" type="primary">rpmD</name>
    <name evidence="6" type="ORF">PBOR_32755</name>
</gene>
<dbReference type="NCBIfam" id="TIGR01308">
    <property type="entry name" value="rpmD_bact"/>
    <property type="match status" value="1"/>
</dbReference>
<dbReference type="GO" id="GO:0022625">
    <property type="term" value="C:cytosolic large ribosomal subunit"/>
    <property type="evidence" value="ECO:0007669"/>
    <property type="project" value="TreeGrafter"/>
</dbReference>
<dbReference type="InterPro" id="IPR036919">
    <property type="entry name" value="Ribo_uL30_ferredoxin-like_sf"/>
</dbReference>
<dbReference type="InterPro" id="IPR005996">
    <property type="entry name" value="Ribosomal_uL30_bac-type"/>
</dbReference>
<evidence type="ECO:0000256" key="4">
    <source>
        <dbReference type="ARBA" id="ARBA00023274"/>
    </source>
</evidence>
<dbReference type="KEGG" id="pbd:PBOR_32755"/>
<accession>A0A089LM10</accession>
<organism evidence="6 7">
    <name type="scientific">Paenibacillus borealis</name>
    <dbReference type="NCBI Taxonomy" id="160799"/>
    <lineage>
        <taxon>Bacteria</taxon>
        <taxon>Bacillati</taxon>
        <taxon>Bacillota</taxon>
        <taxon>Bacilli</taxon>
        <taxon>Bacillales</taxon>
        <taxon>Paenibacillaceae</taxon>
        <taxon>Paenibacillus</taxon>
    </lineage>
</organism>
<comment type="similarity">
    <text evidence="1 5">Belongs to the universal ribosomal protein uL30 family.</text>
</comment>
<dbReference type="PANTHER" id="PTHR15892:SF2">
    <property type="entry name" value="LARGE RIBOSOMAL SUBUNIT PROTEIN UL30M"/>
    <property type="match status" value="1"/>
</dbReference>
<dbReference type="Gene3D" id="3.30.1390.20">
    <property type="entry name" value="Ribosomal protein L30, ferredoxin-like fold domain"/>
    <property type="match status" value="1"/>
</dbReference>
<keyword evidence="7" id="KW-1185">Reference proteome</keyword>
<evidence type="ECO:0000256" key="1">
    <source>
        <dbReference type="ARBA" id="ARBA00007594"/>
    </source>
</evidence>
<protein>
    <recommendedName>
        <fullName evidence="5">Large ribosomal subunit protein uL30</fullName>
    </recommendedName>
</protein>
<dbReference type="SUPFAM" id="SSF55129">
    <property type="entry name" value="Ribosomal protein L30p/L7e"/>
    <property type="match status" value="1"/>
</dbReference>
<evidence type="ECO:0000256" key="2">
    <source>
        <dbReference type="ARBA" id="ARBA00011838"/>
    </source>
</evidence>
<dbReference type="FunFam" id="3.30.1390.20:FF:000001">
    <property type="entry name" value="50S ribosomal protein L30"/>
    <property type="match status" value="1"/>
</dbReference>
<dbReference type="OrthoDB" id="9812790at2"/>
<dbReference type="AlphaFoldDB" id="A0A089LM10"/>
<reference evidence="6" key="1">
    <citation type="submission" date="2014-08" db="EMBL/GenBank/DDBJ databases">
        <title>Comparative genomics of the Paenibacillus odorifer group.</title>
        <authorList>
            <person name="den Bakker H.C."/>
            <person name="Tsai Y.-C.Y.-C."/>
            <person name="Martin N."/>
            <person name="Korlach J."/>
            <person name="Wiedmann M."/>
        </authorList>
    </citation>
    <scope>NUCLEOTIDE SEQUENCE [LARGE SCALE GENOMIC DNA]</scope>
    <source>
        <strain evidence="6">DSM 13188</strain>
    </source>
</reference>
<dbReference type="InterPro" id="IPR016082">
    <property type="entry name" value="Ribosomal_uL30_ferredoxin-like"/>
</dbReference>
<dbReference type="GO" id="GO:0006412">
    <property type="term" value="P:translation"/>
    <property type="evidence" value="ECO:0007669"/>
    <property type="project" value="UniProtKB-UniRule"/>
</dbReference>
<dbReference type="PANTHER" id="PTHR15892">
    <property type="entry name" value="MITOCHONDRIAL RIBOSOMAL PROTEIN L30"/>
    <property type="match status" value="1"/>
</dbReference>
<dbReference type="PIRSF" id="PIRSF002211">
    <property type="entry name" value="Ribosomal_L30_bac-type"/>
    <property type="match status" value="1"/>
</dbReference>
<dbReference type="Pfam" id="PF00327">
    <property type="entry name" value="Ribosomal_L30"/>
    <property type="match status" value="1"/>
</dbReference>
<dbReference type="HOGENOM" id="CLU_131047_2_1_9"/>
<name>A0A089LM10_PAEBO</name>